<dbReference type="Gene3D" id="1.10.287.1060">
    <property type="entry name" value="ESAT-6-like"/>
    <property type="match status" value="1"/>
</dbReference>
<dbReference type="RefSeq" id="WP_121156821.1">
    <property type="nucleotide sequence ID" value="NZ_RBKT01000001.1"/>
</dbReference>
<reference evidence="1 2" key="1">
    <citation type="submission" date="2018-10" db="EMBL/GenBank/DDBJ databases">
        <title>Sequencing the genomes of 1000 actinobacteria strains.</title>
        <authorList>
            <person name="Klenk H.-P."/>
        </authorList>
    </citation>
    <scope>NUCLEOTIDE SEQUENCE [LARGE SCALE GENOMIC DNA]</scope>
    <source>
        <strain evidence="1 2">DSM 45175</strain>
    </source>
</reference>
<dbReference type="Proteomes" id="UP000277671">
    <property type="component" value="Unassembled WGS sequence"/>
</dbReference>
<keyword evidence="2" id="KW-1185">Reference proteome</keyword>
<protein>
    <recommendedName>
        <fullName evidence="3">Excreted virulence factor EspC (Type VII ESX diderm)</fullName>
    </recommendedName>
</protein>
<organism evidence="1 2">
    <name type="scientific">Micromonospora pisi</name>
    <dbReference type="NCBI Taxonomy" id="589240"/>
    <lineage>
        <taxon>Bacteria</taxon>
        <taxon>Bacillati</taxon>
        <taxon>Actinomycetota</taxon>
        <taxon>Actinomycetes</taxon>
        <taxon>Micromonosporales</taxon>
        <taxon>Micromonosporaceae</taxon>
        <taxon>Micromonospora</taxon>
    </lineage>
</organism>
<proteinExistence type="predicted"/>
<gene>
    <name evidence="1" type="ORF">BDK92_2476</name>
</gene>
<evidence type="ECO:0000313" key="2">
    <source>
        <dbReference type="Proteomes" id="UP000277671"/>
    </source>
</evidence>
<evidence type="ECO:0000313" key="1">
    <source>
        <dbReference type="EMBL" id="RKR88168.1"/>
    </source>
</evidence>
<evidence type="ECO:0008006" key="3">
    <source>
        <dbReference type="Google" id="ProtNLM"/>
    </source>
</evidence>
<name>A0A495JHX5_9ACTN</name>
<accession>A0A495JHX5</accession>
<comment type="caution">
    <text evidence="1">The sequence shown here is derived from an EMBL/GenBank/DDBJ whole genome shotgun (WGS) entry which is preliminary data.</text>
</comment>
<sequence>MADGLLVETETLRQAGQQLLQLAEELDGAWARFSGQVQAMGDIFGDDDVGGLIGIGYHAAHEIAGDSYLSVVDGLYSFSAGLSDMADNYDSVEADNTGLFSAIY</sequence>
<dbReference type="EMBL" id="RBKT01000001">
    <property type="protein sequence ID" value="RKR88168.1"/>
    <property type="molecule type" value="Genomic_DNA"/>
</dbReference>
<dbReference type="AlphaFoldDB" id="A0A495JHX5"/>